<organism evidence="1 2">
    <name type="scientific">Staphylococcus felis</name>
    <dbReference type="NCBI Taxonomy" id="46127"/>
    <lineage>
        <taxon>Bacteria</taxon>
        <taxon>Bacillati</taxon>
        <taxon>Bacillota</taxon>
        <taxon>Bacilli</taxon>
        <taxon>Bacillales</taxon>
        <taxon>Staphylococcaceae</taxon>
        <taxon>Staphylococcus</taxon>
    </lineage>
</organism>
<dbReference type="RefSeq" id="WP_115871724.1">
    <property type="nucleotide sequence ID" value="NZ_QKYC01000159.1"/>
</dbReference>
<reference evidence="1 2" key="1">
    <citation type="journal article" date="2018" name="Vet. Microbiol.">
        <title>Characterisation of Staphylococcus felis isolated from cats using whole genome sequencing.</title>
        <authorList>
            <person name="Worthing K."/>
            <person name="Pang S."/>
            <person name="Trott D.J."/>
            <person name="Abraham S."/>
            <person name="Coombs G.W."/>
            <person name="Jordan D."/>
            <person name="McIntyre L."/>
            <person name="Davies M.R."/>
            <person name="Norris J."/>
        </authorList>
    </citation>
    <scope>NUCLEOTIDE SEQUENCE [LARGE SCALE GENOMIC DNA]</scope>
    <source>
        <strain evidence="1 2">F25</strain>
    </source>
</reference>
<accession>A0AAX1RYT0</accession>
<sequence>DYALLNEVKHDNGKTYYEVEIFRTEEVPFDEEVTEDNIGALEFKWIEVDQSGDNYIESIFFENEEDAKSYINFVLKGYNTFKAVAKAIGLIE</sequence>
<dbReference type="Proteomes" id="UP000256337">
    <property type="component" value="Unassembled WGS sequence"/>
</dbReference>
<proteinExistence type="predicted"/>
<evidence type="ECO:0000313" key="1">
    <source>
        <dbReference type="EMBL" id="REI24277.1"/>
    </source>
</evidence>
<name>A0AAX1RYT0_9STAP</name>
<protein>
    <submittedName>
        <fullName evidence="1">Uncharacterized protein</fullName>
    </submittedName>
</protein>
<evidence type="ECO:0000313" key="2">
    <source>
        <dbReference type="Proteomes" id="UP000256337"/>
    </source>
</evidence>
<comment type="caution">
    <text evidence="1">The sequence shown here is derived from an EMBL/GenBank/DDBJ whole genome shotgun (WGS) entry which is preliminary data.</text>
</comment>
<dbReference type="EMBL" id="QKYD01000040">
    <property type="protein sequence ID" value="REI24277.1"/>
    <property type="molecule type" value="Genomic_DNA"/>
</dbReference>
<dbReference type="AlphaFoldDB" id="A0AAX1RYT0"/>
<gene>
    <name evidence="1" type="ORF">DOS76_02255</name>
</gene>
<feature type="non-terminal residue" evidence="1">
    <location>
        <position position="1"/>
    </location>
</feature>